<evidence type="ECO:0000256" key="4">
    <source>
        <dbReference type="ARBA" id="ARBA00022692"/>
    </source>
</evidence>
<dbReference type="PANTHER" id="PTHR43744:SF9">
    <property type="entry name" value="POLYGALACTURONAN_RHAMNOGALACTURONAN TRANSPORT SYSTEM PERMEASE PROTEIN YTCP"/>
    <property type="match status" value="1"/>
</dbReference>
<dbReference type="EMBL" id="SIRE01000027">
    <property type="protein sequence ID" value="TBL71245.1"/>
    <property type="molecule type" value="Genomic_DNA"/>
</dbReference>
<dbReference type="Gene3D" id="1.10.3720.10">
    <property type="entry name" value="MetI-like"/>
    <property type="match status" value="1"/>
</dbReference>
<feature type="transmembrane region" description="Helical" evidence="7">
    <location>
        <begin position="41"/>
        <end position="62"/>
    </location>
</feature>
<evidence type="ECO:0000256" key="3">
    <source>
        <dbReference type="ARBA" id="ARBA00022475"/>
    </source>
</evidence>
<evidence type="ECO:0000313" key="10">
    <source>
        <dbReference type="Proteomes" id="UP000293142"/>
    </source>
</evidence>
<dbReference type="Pfam" id="PF00528">
    <property type="entry name" value="BPD_transp_1"/>
    <property type="match status" value="1"/>
</dbReference>
<dbReference type="PANTHER" id="PTHR43744">
    <property type="entry name" value="ABC TRANSPORTER PERMEASE PROTEIN MG189-RELATED-RELATED"/>
    <property type="match status" value="1"/>
</dbReference>
<dbReference type="PROSITE" id="PS50928">
    <property type="entry name" value="ABC_TM1"/>
    <property type="match status" value="1"/>
</dbReference>
<keyword evidence="4 7" id="KW-0812">Transmembrane</keyword>
<sequence>MQTKERTYQWLMNVIMAGLACICVLPFILLFSASLTSQDAIIANGFTFIPTVFSTDAYVYLWNDAAKIARAYGVTVFVTVVGTAASLIITTLLAYPLSRKDLPLRNVLAFFIFFTLLFNGGLVPLYLVYTKLFELKNTIWALIVPIGLTNAFFVMITRTFFQTTIPGEVVESGKIDGAGELKIFVSIVLPLSLPILATVGLFQTIHYWNDWFNGLIFLTDSKLFSIQNMLNRILLDAQFLSTMDFGAVQDNMTATIPTQTIRFAIAVIGVVPILLIYPFFQSFFVKGLTVGAVKG</sequence>
<feature type="transmembrane region" description="Helical" evidence="7">
    <location>
        <begin position="12"/>
        <end position="35"/>
    </location>
</feature>
<evidence type="ECO:0000313" key="9">
    <source>
        <dbReference type="EMBL" id="TBL71245.1"/>
    </source>
</evidence>
<dbReference type="SUPFAM" id="SSF161098">
    <property type="entry name" value="MetI-like"/>
    <property type="match status" value="1"/>
</dbReference>
<protein>
    <submittedName>
        <fullName evidence="9">Carbohydrate ABC transporter permease</fullName>
    </submittedName>
</protein>
<evidence type="ECO:0000256" key="7">
    <source>
        <dbReference type="RuleBase" id="RU363032"/>
    </source>
</evidence>
<dbReference type="AlphaFoldDB" id="A0A4V2J3C6"/>
<keyword evidence="10" id="KW-1185">Reference proteome</keyword>
<proteinExistence type="inferred from homology"/>
<accession>A0A4V2J3C6</accession>
<evidence type="ECO:0000256" key="2">
    <source>
        <dbReference type="ARBA" id="ARBA00022448"/>
    </source>
</evidence>
<name>A0A4V2J3C6_9BACL</name>
<evidence type="ECO:0000259" key="8">
    <source>
        <dbReference type="PROSITE" id="PS50928"/>
    </source>
</evidence>
<feature type="transmembrane region" description="Helical" evidence="7">
    <location>
        <begin position="139"/>
        <end position="161"/>
    </location>
</feature>
<feature type="transmembrane region" description="Helical" evidence="7">
    <location>
        <begin position="261"/>
        <end position="280"/>
    </location>
</feature>
<dbReference type="PROSITE" id="PS51257">
    <property type="entry name" value="PROKAR_LIPOPROTEIN"/>
    <property type="match status" value="1"/>
</dbReference>
<comment type="similarity">
    <text evidence="7">Belongs to the binding-protein-dependent transport system permease family.</text>
</comment>
<comment type="caution">
    <text evidence="9">The sequence shown here is derived from an EMBL/GenBank/DDBJ whole genome shotgun (WGS) entry which is preliminary data.</text>
</comment>
<evidence type="ECO:0000256" key="6">
    <source>
        <dbReference type="ARBA" id="ARBA00023136"/>
    </source>
</evidence>
<dbReference type="CDD" id="cd06261">
    <property type="entry name" value="TM_PBP2"/>
    <property type="match status" value="1"/>
</dbReference>
<comment type="subcellular location">
    <subcellularLocation>
        <location evidence="1 7">Cell membrane</location>
        <topology evidence="1 7">Multi-pass membrane protein</topology>
    </subcellularLocation>
</comment>
<feature type="domain" description="ABC transmembrane type-1" evidence="8">
    <location>
        <begin position="72"/>
        <end position="280"/>
    </location>
</feature>
<dbReference type="InterPro" id="IPR000515">
    <property type="entry name" value="MetI-like"/>
</dbReference>
<gene>
    <name evidence="9" type="ORF">EYB31_31230</name>
</gene>
<evidence type="ECO:0000256" key="1">
    <source>
        <dbReference type="ARBA" id="ARBA00004651"/>
    </source>
</evidence>
<dbReference type="Proteomes" id="UP000293142">
    <property type="component" value="Unassembled WGS sequence"/>
</dbReference>
<reference evidence="9 10" key="1">
    <citation type="submission" date="2019-02" db="EMBL/GenBank/DDBJ databases">
        <title>Paenibacillus sp. nov., isolated from surface-sterilized tissue of Thalictrum simplex L.</title>
        <authorList>
            <person name="Tuo L."/>
        </authorList>
    </citation>
    <scope>NUCLEOTIDE SEQUENCE [LARGE SCALE GENOMIC DNA]</scope>
    <source>
        <strain evidence="9 10">N2SHLJ1</strain>
    </source>
</reference>
<keyword evidence="3" id="KW-1003">Cell membrane</keyword>
<dbReference type="OrthoDB" id="9810086at2"/>
<keyword evidence="2 7" id="KW-0813">Transport</keyword>
<feature type="transmembrane region" description="Helical" evidence="7">
    <location>
        <begin position="181"/>
        <end position="202"/>
    </location>
</feature>
<keyword evidence="6 7" id="KW-0472">Membrane</keyword>
<keyword evidence="5 7" id="KW-1133">Transmembrane helix</keyword>
<feature type="transmembrane region" description="Helical" evidence="7">
    <location>
        <begin position="74"/>
        <end position="95"/>
    </location>
</feature>
<dbReference type="InterPro" id="IPR035906">
    <property type="entry name" value="MetI-like_sf"/>
</dbReference>
<dbReference type="RefSeq" id="WP_131017425.1">
    <property type="nucleotide sequence ID" value="NZ_SIRE01000027.1"/>
</dbReference>
<organism evidence="9 10">
    <name type="scientific">Paenibacillus thalictri</name>
    <dbReference type="NCBI Taxonomy" id="2527873"/>
    <lineage>
        <taxon>Bacteria</taxon>
        <taxon>Bacillati</taxon>
        <taxon>Bacillota</taxon>
        <taxon>Bacilli</taxon>
        <taxon>Bacillales</taxon>
        <taxon>Paenibacillaceae</taxon>
        <taxon>Paenibacillus</taxon>
    </lineage>
</organism>
<evidence type="ECO:0000256" key="5">
    <source>
        <dbReference type="ARBA" id="ARBA00022989"/>
    </source>
</evidence>
<dbReference type="GO" id="GO:0005886">
    <property type="term" value="C:plasma membrane"/>
    <property type="evidence" value="ECO:0007669"/>
    <property type="project" value="UniProtKB-SubCell"/>
</dbReference>
<feature type="transmembrane region" description="Helical" evidence="7">
    <location>
        <begin position="107"/>
        <end position="127"/>
    </location>
</feature>
<dbReference type="GO" id="GO:0055085">
    <property type="term" value="P:transmembrane transport"/>
    <property type="evidence" value="ECO:0007669"/>
    <property type="project" value="InterPro"/>
</dbReference>